<sequence length="375" mass="40845">MPPLAQRNLLHDKVRLTVTLTGIVFAVVLIVVELGLFVGFTVTTSSIIDRSRADLWVVSKNTPYIEQGRAYSERKLYQVLATPGVASAEKYIAHWTQWRTPDGAEESVQIIGFDTHAPSLGGPWNLVAGSVDDLRTPDAIILDELYMKKLGVTHIGQVCEISGRRARVVGFTRGIRSFTTSPYVFTDFKNAQGYTNLPEDQTNFILVKTKPGVSVEQLRHELESRVRDVDVLPTAKFSSMTRIYWMFTTGAGVAVLIAAVLGLVVGVVVVAQTIYATTMDHIREYGTLKAMGAANSYIYRVIITQAGISAVVGYLLAMVVSVFIVRASASGGAAIMLPWQMAVGIFFLTVLMCVVAAMVSISKVTSIDPAMVFKG</sequence>
<feature type="transmembrane region" description="Helical" evidence="7">
    <location>
        <begin position="337"/>
        <end position="361"/>
    </location>
</feature>
<evidence type="ECO:0000256" key="7">
    <source>
        <dbReference type="SAM" id="Phobius"/>
    </source>
</evidence>
<keyword evidence="2" id="KW-0813">Transport</keyword>
<keyword evidence="4 7" id="KW-0812">Transmembrane</keyword>
<dbReference type="InterPro" id="IPR005891">
    <property type="entry name" value="DevC"/>
</dbReference>
<keyword evidence="3" id="KW-1003">Cell membrane</keyword>
<dbReference type="EnsemblBacteria" id="ABF43023">
    <property type="protein sequence ID" value="ABF43023"/>
    <property type="gene ID" value="Acid345_4023"/>
</dbReference>
<proteinExistence type="predicted"/>
<feature type="domain" description="MacB-like periplasmic core" evidence="9">
    <location>
        <begin position="18"/>
        <end position="224"/>
    </location>
</feature>
<dbReference type="PANTHER" id="PTHR43738:SF1">
    <property type="entry name" value="HEMIN TRANSPORT SYSTEM PERMEASE PROTEIN HRTB-RELATED"/>
    <property type="match status" value="1"/>
</dbReference>
<evidence type="ECO:0000259" key="8">
    <source>
        <dbReference type="Pfam" id="PF02687"/>
    </source>
</evidence>
<dbReference type="eggNOG" id="COG0577">
    <property type="taxonomic scope" value="Bacteria"/>
</dbReference>
<dbReference type="OrthoDB" id="127862at2"/>
<dbReference type="AlphaFoldDB" id="Q1IJC7"/>
<evidence type="ECO:0000313" key="10">
    <source>
        <dbReference type="EMBL" id="ABF43023.1"/>
    </source>
</evidence>
<dbReference type="STRING" id="204669.Acid345_4023"/>
<evidence type="ECO:0000259" key="9">
    <source>
        <dbReference type="Pfam" id="PF12704"/>
    </source>
</evidence>
<evidence type="ECO:0000313" key="11">
    <source>
        <dbReference type="Proteomes" id="UP000002432"/>
    </source>
</evidence>
<feature type="transmembrane region" description="Helical" evidence="7">
    <location>
        <begin position="20"/>
        <end position="42"/>
    </location>
</feature>
<evidence type="ECO:0000256" key="5">
    <source>
        <dbReference type="ARBA" id="ARBA00022989"/>
    </source>
</evidence>
<comment type="subcellular location">
    <subcellularLocation>
        <location evidence="1">Cell membrane</location>
        <topology evidence="1">Multi-pass membrane protein</topology>
    </subcellularLocation>
</comment>
<feature type="transmembrane region" description="Helical" evidence="7">
    <location>
        <begin position="244"/>
        <end position="277"/>
    </location>
</feature>
<dbReference type="InterPro" id="IPR025857">
    <property type="entry name" value="MacB_PCD"/>
</dbReference>
<evidence type="ECO:0000256" key="4">
    <source>
        <dbReference type="ARBA" id="ARBA00022692"/>
    </source>
</evidence>
<feature type="transmembrane region" description="Helical" evidence="7">
    <location>
        <begin position="297"/>
        <end position="325"/>
    </location>
</feature>
<dbReference type="Pfam" id="PF02687">
    <property type="entry name" value="FtsX"/>
    <property type="match status" value="1"/>
</dbReference>
<accession>Q1IJC7</accession>
<dbReference type="InterPro" id="IPR003838">
    <property type="entry name" value="ABC3_permease_C"/>
</dbReference>
<evidence type="ECO:0000256" key="6">
    <source>
        <dbReference type="ARBA" id="ARBA00023136"/>
    </source>
</evidence>
<dbReference type="EMBL" id="CP000360">
    <property type="protein sequence ID" value="ABF43023.1"/>
    <property type="molecule type" value="Genomic_DNA"/>
</dbReference>
<reference evidence="10 11" key="1">
    <citation type="journal article" date="2009" name="Appl. Environ. Microbiol.">
        <title>Three genomes from the phylum Acidobacteria provide insight into the lifestyles of these microorganisms in soils.</title>
        <authorList>
            <person name="Ward N.L."/>
            <person name="Challacombe J.F."/>
            <person name="Janssen P.H."/>
            <person name="Henrissat B."/>
            <person name="Coutinho P.M."/>
            <person name="Wu M."/>
            <person name="Xie G."/>
            <person name="Haft D.H."/>
            <person name="Sait M."/>
            <person name="Badger J."/>
            <person name="Barabote R.D."/>
            <person name="Bradley B."/>
            <person name="Brettin T.S."/>
            <person name="Brinkac L.M."/>
            <person name="Bruce D."/>
            <person name="Creasy T."/>
            <person name="Daugherty S.C."/>
            <person name="Davidsen T.M."/>
            <person name="DeBoy R.T."/>
            <person name="Detter J.C."/>
            <person name="Dodson R.J."/>
            <person name="Durkin A.S."/>
            <person name="Ganapathy A."/>
            <person name="Gwinn-Giglio M."/>
            <person name="Han C.S."/>
            <person name="Khouri H."/>
            <person name="Kiss H."/>
            <person name="Kothari S.P."/>
            <person name="Madupu R."/>
            <person name="Nelson K.E."/>
            <person name="Nelson W.C."/>
            <person name="Paulsen I."/>
            <person name="Penn K."/>
            <person name="Ren Q."/>
            <person name="Rosovitz M.J."/>
            <person name="Selengut J.D."/>
            <person name="Shrivastava S."/>
            <person name="Sullivan S.A."/>
            <person name="Tapia R."/>
            <person name="Thompson L.S."/>
            <person name="Watkins K.L."/>
            <person name="Yang Q."/>
            <person name="Yu C."/>
            <person name="Zafar N."/>
            <person name="Zhou L."/>
            <person name="Kuske C.R."/>
        </authorList>
    </citation>
    <scope>NUCLEOTIDE SEQUENCE [LARGE SCALE GENOMIC DNA]</scope>
    <source>
        <strain evidence="10 11">Ellin345</strain>
    </source>
</reference>
<evidence type="ECO:0000256" key="1">
    <source>
        <dbReference type="ARBA" id="ARBA00004651"/>
    </source>
</evidence>
<gene>
    <name evidence="10" type="ordered locus">Acid345_4023</name>
</gene>
<name>Q1IJC7_KORVE</name>
<dbReference type="Pfam" id="PF12704">
    <property type="entry name" value="MacB_PCD"/>
    <property type="match status" value="1"/>
</dbReference>
<dbReference type="KEGG" id="aba:Acid345_4023"/>
<keyword evidence="5 7" id="KW-1133">Transmembrane helix</keyword>
<feature type="domain" description="ABC3 transporter permease C-terminal" evidence="8">
    <location>
        <begin position="257"/>
        <end position="369"/>
    </location>
</feature>
<dbReference type="PANTHER" id="PTHR43738">
    <property type="entry name" value="ABC TRANSPORTER, MEMBRANE PROTEIN"/>
    <property type="match status" value="1"/>
</dbReference>
<protein>
    <submittedName>
        <fullName evidence="10">ABC efflux pump, inner membrane subunit</fullName>
    </submittedName>
</protein>
<keyword evidence="6 7" id="KW-0472">Membrane</keyword>
<dbReference type="Proteomes" id="UP000002432">
    <property type="component" value="Chromosome"/>
</dbReference>
<dbReference type="HOGENOM" id="CLU_000604_8_9_0"/>
<dbReference type="PIRSF" id="PIRSF031773">
    <property type="entry name" value="DevC"/>
    <property type="match status" value="1"/>
</dbReference>
<organism evidence="10 11">
    <name type="scientific">Koribacter versatilis (strain Ellin345)</name>
    <dbReference type="NCBI Taxonomy" id="204669"/>
    <lineage>
        <taxon>Bacteria</taxon>
        <taxon>Pseudomonadati</taxon>
        <taxon>Acidobacteriota</taxon>
        <taxon>Terriglobia</taxon>
        <taxon>Terriglobales</taxon>
        <taxon>Candidatus Korobacteraceae</taxon>
        <taxon>Candidatus Korobacter</taxon>
    </lineage>
</organism>
<keyword evidence="11" id="KW-1185">Reference proteome</keyword>
<evidence type="ECO:0000256" key="2">
    <source>
        <dbReference type="ARBA" id="ARBA00022448"/>
    </source>
</evidence>
<dbReference type="RefSeq" id="WP_011524822.1">
    <property type="nucleotide sequence ID" value="NC_008009.1"/>
</dbReference>
<dbReference type="InterPro" id="IPR051125">
    <property type="entry name" value="ABC-4/HrtB_transporter"/>
</dbReference>
<evidence type="ECO:0000256" key="3">
    <source>
        <dbReference type="ARBA" id="ARBA00022475"/>
    </source>
</evidence>
<dbReference type="GO" id="GO:0005886">
    <property type="term" value="C:plasma membrane"/>
    <property type="evidence" value="ECO:0007669"/>
    <property type="project" value="UniProtKB-SubCell"/>
</dbReference>